<sequence length="261" mass="29965">MAICSLSRTRLKCRIAAFLSPLLVTKQDEQQYQYTPLKTNQIRLLKLHPGQPGSQIECTIKAVDLLACDDFNSENTNDKDWEWFHAVSYAWGKGARSVKIKCNGLVAYISQTLADALQTFREKDDLILWIDALCINQNDIRERAAQVKLMDLIYFKARRVRIWLGRDDEADAVHSAEGAADLIKTFAELWNSCRDGDICEVSERLFQDPDIALLPQWEGIRRLYQRPWFSRVWVVQELGLAEDATFYSGQGDAKQHKHAND</sequence>
<dbReference type="AlphaFoldDB" id="A0A9P4W2M7"/>
<dbReference type="PANTHER" id="PTHR24148:SF64">
    <property type="entry name" value="HETEROKARYON INCOMPATIBILITY DOMAIN-CONTAINING PROTEIN"/>
    <property type="match status" value="1"/>
</dbReference>
<evidence type="ECO:0000259" key="1">
    <source>
        <dbReference type="Pfam" id="PF06985"/>
    </source>
</evidence>
<name>A0A9P4W2M7_CURKU</name>
<dbReference type="PANTHER" id="PTHR24148">
    <property type="entry name" value="ANKYRIN REPEAT DOMAIN-CONTAINING PROTEIN 39 HOMOLOG-RELATED"/>
    <property type="match status" value="1"/>
</dbReference>
<dbReference type="EMBL" id="SWKU01000035">
    <property type="protein sequence ID" value="KAF2995060.1"/>
    <property type="molecule type" value="Genomic_DNA"/>
</dbReference>
<proteinExistence type="predicted"/>
<reference evidence="2" key="1">
    <citation type="submission" date="2019-04" db="EMBL/GenBank/DDBJ databases">
        <title>Sequencing of skin fungus with MAO and IRED activity.</title>
        <authorList>
            <person name="Marsaioli A.J."/>
            <person name="Bonatto J.M.C."/>
            <person name="Reis Junior O."/>
        </authorList>
    </citation>
    <scope>NUCLEOTIDE SEQUENCE</scope>
    <source>
        <strain evidence="2">30M1</strain>
    </source>
</reference>
<feature type="domain" description="Heterokaryon incompatibility" evidence="1">
    <location>
        <begin position="84"/>
        <end position="237"/>
    </location>
</feature>
<dbReference type="InterPro" id="IPR010730">
    <property type="entry name" value="HET"/>
</dbReference>
<dbReference type="InterPro" id="IPR052895">
    <property type="entry name" value="HetReg/Transcr_Mod"/>
</dbReference>
<comment type="caution">
    <text evidence="2">The sequence shown here is derived from an EMBL/GenBank/DDBJ whole genome shotgun (WGS) entry which is preliminary data.</text>
</comment>
<evidence type="ECO:0000313" key="2">
    <source>
        <dbReference type="EMBL" id="KAF2995060.1"/>
    </source>
</evidence>
<accession>A0A9P4W2M7</accession>
<gene>
    <name evidence="2" type="ORF">E8E13_001872</name>
</gene>
<dbReference type="Proteomes" id="UP000801428">
    <property type="component" value="Unassembled WGS sequence"/>
</dbReference>
<keyword evidence="3" id="KW-1185">Reference proteome</keyword>
<dbReference type="OrthoDB" id="3553147at2759"/>
<evidence type="ECO:0000313" key="3">
    <source>
        <dbReference type="Proteomes" id="UP000801428"/>
    </source>
</evidence>
<dbReference type="Pfam" id="PF06985">
    <property type="entry name" value="HET"/>
    <property type="match status" value="1"/>
</dbReference>
<protein>
    <recommendedName>
        <fullName evidence="1">Heterokaryon incompatibility domain-containing protein</fullName>
    </recommendedName>
</protein>
<organism evidence="2 3">
    <name type="scientific">Curvularia kusanoi</name>
    <name type="common">Cochliobolus kusanoi</name>
    <dbReference type="NCBI Taxonomy" id="90978"/>
    <lineage>
        <taxon>Eukaryota</taxon>
        <taxon>Fungi</taxon>
        <taxon>Dikarya</taxon>
        <taxon>Ascomycota</taxon>
        <taxon>Pezizomycotina</taxon>
        <taxon>Dothideomycetes</taxon>
        <taxon>Pleosporomycetidae</taxon>
        <taxon>Pleosporales</taxon>
        <taxon>Pleosporineae</taxon>
        <taxon>Pleosporaceae</taxon>
        <taxon>Curvularia</taxon>
    </lineage>
</organism>